<keyword evidence="2" id="KW-1185">Reference proteome</keyword>
<organism evidence="1 2">
    <name type="scientific">Rahnella ecdela</name>
    <dbReference type="NCBI Taxonomy" id="2816250"/>
    <lineage>
        <taxon>Bacteria</taxon>
        <taxon>Pseudomonadati</taxon>
        <taxon>Pseudomonadota</taxon>
        <taxon>Gammaproteobacteria</taxon>
        <taxon>Enterobacterales</taxon>
        <taxon>Yersiniaceae</taxon>
        <taxon>Rahnella</taxon>
    </lineage>
</organism>
<evidence type="ECO:0000313" key="2">
    <source>
        <dbReference type="Proteomes" id="UP000739284"/>
    </source>
</evidence>
<dbReference type="EMBL" id="JAFMOY010000132">
    <property type="protein sequence ID" value="MBU9847468.1"/>
    <property type="molecule type" value="Genomic_DNA"/>
</dbReference>
<dbReference type="RefSeq" id="WP_217150805.1">
    <property type="nucleotide sequence ID" value="NZ_JAFMOY010000132.1"/>
</dbReference>
<accession>A0ABS6LL66</accession>
<sequence length="119" mass="13877">MWIINTTEKFDRWFNQLDDVEQANVLALLIVLKDKGPALSRPYADTVNHSCHRNMKELRIQSKGDPIRAFFAFDPLRRGIVLCAGNKVGNEKRFYDVMIPVADSEYTRHLNTIKEKEWP</sequence>
<name>A0ABS6LL66_9GAMM</name>
<dbReference type="Proteomes" id="UP000739284">
    <property type="component" value="Unassembled WGS sequence"/>
</dbReference>
<comment type="caution">
    <text evidence="1">The sequence shown here is derived from an EMBL/GenBank/DDBJ whole genome shotgun (WGS) entry which is preliminary data.</text>
</comment>
<protein>
    <submittedName>
        <fullName evidence="1">Type II toxin-antitoxin system RelE/ParE family toxin</fullName>
    </submittedName>
</protein>
<dbReference type="InterPro" id="IPR009241">
    <property type="entry name" value="HigB-like"/>
</dbReference>
<gene>
    <name evidence="1" type="ORF">J1784_20935</name>
</gene>
<reference evidence="1 2" key="1">
    <citation type="submission" date="2021-03" db="EMBL/GenBank/DDBJ databases">
        <title>Five novel Rahnella species.</title>
        <authorList>
            <person name="Brady C."/>
            <person name="Asselin J."/>
            <person name="Beer S."/>
            <person name="Bruberg M.B."/>
            <person name="Crampton B."/>
            <person name="Venter S."/>
            <person name="Arnold D."/>
            <person name="Denman S."/>
        </authorList>
    </citation>
    <scope>NUCLEOTIDE SEQUENCE [LARGE SCALE GENOMIC DNA]</scope>
    <source>
        <strain evidence="1 2">FRB 231</strain>
    </source>
</reference>
<dbReference type="Pfam" id="PF05973">
    <property type="entry name" value="Gp49"/>
    <property type="match status" value="1"/>
</dbReference>
<evidence type="ECO:0000313" key="1">
    <source>
        <dbReference type="EMBL" id="MBU9847468.1"/>
    </source>
</evidence>
<proteinExistence type="predicted"/>